<comment type="caution">
    <text evidence="1">The sequence shown here is derived from an EMBL/GenBank/DDBJ whole genome shotgun (WGS) entry which is preliminary data.</text>
</comment>
<protein>
    <recommendedName>
        <fullName evidence="3">Calcium-binding protein</fullName>
    </recommendedName>
</protein>
<accession>A0A7W6WM86</accession>
<organism evidence="1 2">
    <name type="scientific">Roseospira goensis</name>
    <dbReference type="NCBI Taxonomy" id="391922"/>
    <lineage>
        <taxon>Bacteria</taxon>
        <taxon>Pseudomonadati</taxon>
        <taxon>Pseudomonadota</taxon>
        <taxon>Alphaproteobacteria</taxon>
        <taxon>Rhodospirillales</taxon>
        <taxon>Rhodospirillaceae</taxon>
        <taxon>Roseospira</taxon>
    </lineage>
</organism>
<sequence>MAVTGITETQQDNLLALVAVMFNAPPGANNLSDFAAFISDGGSFNQLAANLVNTPAFQDQFDGASTLQAKIDVILVDNLGLTTGTDAYNEANTFFTENLNAGVAPGEVILAAADYIFNSPDRLAIFDDANALLTNKVAVAKHHSETLNRSADTLAELQQAFSVVTTDAASVTEAIAILDAGGSGEGTFTLTVNKDVATANVFNAPRVFDPEGDDQTNSLQDDDVLTGVGTNPTLNVDLVQDIDTGGDTSIQPTLNGIETLNATFNTNAAFNLDMSDAPALVNVNVFRIDETSPSQVVDNLNNALTSISINDTQAPNSIVSFRHLDEALAAEDTDLTDGTVTGDSTTVTMNDAQISTLNLREEVTAIIRDQGYETVTIDVTNGAGYIGVLNAEDLQVLNITGDQAFTLGAPTEVLNGGGQREALTYAAGLGFVAGSIDTINASGLTGPLDITLGRELNANTDNTSGVAREVSVTGTAGDDVFRIAQGANVDSAANNTDQITGGDGTDTMVVLGGAAQTIGQPAAGANILGVEGLEIRTGHDAGAVADVVTVDTGAFDALATILIRNEGHNGAAAPAPNAEGMTVNLDDLTATQAAAITVLHGTTGNNGMAGNIINADLDDASGTADTLAVTIADGVNTNPRFNVTLNVDGENAAGTEDAGAVENITITDNDTETNSVDLANFGEHNGTITITGGRAGDIFNLDADALAANRGHTLDVTGAAADTNFAGGYGGPTGDDTTFSLGFLDVGAGAANRLVANTIDASGSLNNDVIRVDDNPDDTDGGTSVSTGAGDDLVIFDDLAGTNSDQAGYTIADTVDGGDGDNDVLGLDGNGQPIIIQQSEWDNTSNFEGIRLFGNGSAPGALNQYILELDNDLIDANGGDMLTIFNDDHSTVLRRPTDVAGDGAIAGATDTAVNTDQSITNSDATIFATTLSASNHFTYDGEEGTGATTDRFIVNDANANGGNVIDGGDTNITDLNNDLDDDAYVANNDTLEIRNTATVTTGDLENLKNIGRIAINNNQATTQTLNLTLNDTVVDAMADGGHTAANTAGDNETLVVVANDSANQATDAGFAAGQFIDQTGTVVVPVAASALNVDASTLGIEFNLNLQTDAQFGGAGNAVADTIEVAGNVGSLIGHTIDMREGEGNAADSLDFTQAGGVFDTTVEVNGQNATVTLQVGATSVDHVLHYDSNDNITLNGDGGGDDLDAQNLTITGDGGDAAATNTADNLVGLDGNDTLSGLDAADQLTGGGGNDVFVFLEGDFAGAADTITDFDGVGTDAVALDLTVGARLFALTAAMPTALQTGAFNMTVGTAASQAMALFTAANQTMLAAAVSAAFGSLMTANAAGAQAFGYTTGANRLFQFVLGDTMAAASSSGTSIATTNTIATINGAAPTNADILFF</sequence>
<evidence type="ECO:0000313" key="1">
    <source>
        <dbReference type="EMBL" id="MBB4287820.1"/>
    </source>
</evidence>
<dbReference type="EMBL" id="JACIGI010000054">
    <property type="protein sequence ID" value="MBB4287820.1"/>
    <property type="molecule type" value="Genomic_DNA"/>
</dbReference>
<keyword evidence="2" id="KW-1185">Reference proteome</keyword>
<evidence type="ECO:0000313" key="2">
    <source>
        <dbReference type="Proteomes" id="UP000555728"/>
    </source>
</evidence>
<name>A0A7W6WM86_9PROT</name>
<dbReference type="SUPFAM" id="SSF51120">
    <property type="entry name" value="beta-Roll"/>
    <property type="match status" value="1"/>
</dbReference>
<dbReference type="Pfam" id="PF00353">
    <property type="entry name" value="HemolysinCabind"/>
    <property type="match status" value="1"/>
</dbReference>
<gene>
    <name evidence="1" type="ORF">GGD88_003577</name>
</gene>
<dbReference type="InterPro" id="IPR011049">
    <property type="entry name" value="Serralysin-like_metalloprot_C"/>
</dbReference>
<dbReference type="Proteomes" id="UP000555728">
    <property type="component" value="Unassembled WGS sequence"/>
</dbReference>
<dbReference type="GO" id="GO:0005509">
    <property type="term" value="F:calcium ion binding"/>
    <property type="evidence" value="ECO:0007669"/>
    <property type="project" value="InterPro"/>
</dbReference>
<reference evidence="1 2" key="1">
    <citation type="submission" date="2020-08" db="EMBL/GenBank/DDBJ databases">
        <title>Genome sequencing of Purple Non-Sulfur Bacteria from various extreme environments.</title>
        <authorList>
            <person name="Mayer M."/>
        </authorList>
    </citation>
    <scope>NUCLEOTIDE SEQUENCE [LARGE SCALE GENOMIC DNA]</scope>
    <source>
        <strain evidence="1 2">JA135</strain>
    </source>
</reference>
<dbReference type="InterPro" id="IPR001343">
    <property type="entry name" value="Hemolysn_Ca-bd"/>
</dbReference>
<dbReference type="RefSeq" id="WP_184437939.1">
    <property type="nucleotide sequence ID" value="NZ_JACIGI010000054.1"/>
</dbReference>
<proteinExistence type="predicted"/>
<evidence type="ECO:0008006" key="3">
    <source>
        <dbReference type="Google" id="ProtNLM"/>
    </source>
</evidence>
<dbReference type="PRINTS" id="PR00313">
    <property type="entry name" value="CABNDNGRPT"/>
</dbReference>
<dbReference type="Gene3D" id="2.150.10.10">
    <property type="entry name" value="Serralysin-like metalloprotease, C-terminal"/>
    <property type="match status" value="1"/>
</dbReference>